<dbReference type="Proteomes" id="UP000316759">
    <property type="component" value="Unassembled WGS sequence"/>
</dbReference>
<accession>A0A504YNE2</accession>
<proteinExistence type="predicted"/>
<dbReference type="PANTHER" id="PTHR45945:SF3">
    <property type="entry name" value="REGULATOR OF G-PROTEIN SIGNALING LOCO"/>
    <property type="match status" value="1"/>
</dbReference>
<feature type="domain" description="RGS" evidence="3">
    <location>
        <begin position="430"/>
        <end position="546"/>
    </location>
</feature>
<dbReference type="Pfam" id="PF00595">
    <property type="entry name" value="PDZ"/>
    <property type="match status" value="1"/>
</dbReference>
<dbReference type="Pfam" id="PF00615">
    <property type="entry name" value="RGS"/>
    <property type="match status" value="1"/>
</dbReference>
<evidence type="ECO:0000313" key="4">
    <source>
        <dbReference type="EMBL" id="TPP62095.1"/>
    </source>
</evidence>
<evidence type="ECO:0000256" key="1">
    <source>
        <dbReference type="ARBA" id="ARBA00022468"/>
    </source>
</evidence>
<dbReference type="Gene3D" id="2.30.42.10">
    <property type="match status" value="1"/>
</dbReference>
<dbReference type="InterPro" id="IPR001478">
    <property type="entry name" value="PDZ"/>
</dbReference>
<feature type="domain" description="PDZ" evidence="2">
    <location>
        <begin position="1"/>
        <end position="52"/>
    </location>
</feature>
<evidence type="ECO:0000259" key="2">
    <source>
        <dbReference type="PROSITE" id="PS50106"/>
    </source>
</evidence>
<organism evidence="4 5">
    <name type="scientific">Fasciola gigantica</name>
    <name type="common">Giant liver fluke</name>
    <dbReference type="NCBI Taxonomy" id="46835"/>
    <lineage>
        <taxon>Eukaryota</taxon>
        <taxon>Metazoa</taxon>
        <taxon>Spiralia</taxon>
        <taxon>Lophotrochozoa</taxon>
        <taxon>Platyhelminthes</taxon>
        <taxon>Trematoda</taxon>
        <taxon>Digenea</taxon>
        <taxon>Plagiorchiida</taxon>
        <taxon>Echinostomata</taxon>
        <taxon>Echinostomatoidea</taxon>
        <taxon>Fasciolidae</taxon>
        <taxon>Fasciola</taxon>
    </lineage>
</organism>
<dbReference type="EMBL" id="SUNJ01007319">
    <property type="protein sequence ID" value="TPP62095.1"/>
    <property type="molecule type" value="Genomic_DNA"/>
</dbReference>
<dbReference type="GO" id="GO:0005886">
    <property type="term" value="C:plasma membrane"/>
    <property type="evidence" value="ECO:0007669"/>
    <property type="project" value="TreeGrafter"/>
</dbReference>
<dbReference type="Gene3D" id="1.10.167.10">
    <property type="entry name" value="Regulator of G-protein Signalling 4, domain 2"/>
    <property type="match status" value="1"/>
</dbReference>
<dbReference type="GO" id="GO:0008277">
    <property type="term" value="P:regulation of G protein-coupled receptor signaling pathway"/>
    <property type="evidence" value="ECO:0007669"/>
    <property type="project" value="TreeGrafter"/>
</dbReference>
<sequence length="666" mass="73819">MPNSVAAAANVSCGDSLLTVNGVDVSHLPHADVASLIWSAGSTVTIEFLSYDETSLTICDTSRPPQRDSVFEDIFLSHSPLFGAQTAASIHKRSAVVMFIGKVPIDVTHSANVPHILQRIPYLVDKAESLIQGPNTSNASCLLEIFTDSLRIRLLHRAFQYPTNGILFTDVVKDDTRFFFLVTRGHNRHLDVRINFQTRSLRTNWSRDGSSGPSMASCCLFRCLPPKLLGHRSHATLVKQFDLACHRDRLTGECAEFPRDATSVVSTLRELDDIWLRHVEQPTDHLLASSPVDNHEQMRALDLSTVGSQFSTPVATFQKSTTSSVFKRPGSVLRPSTSRIFGKLTKAAGYIRDRWNDRRNSSVPIPGSPLIPGLNQTVHPIVTRSSIPQKLSASLASLTENIPPFSQASSSSWSTVNSVSVSDPTVWRISFDRLLSDPEGILAFQAFLSSEFSAENLEFWCVARNWRIHFPGSRAVKEAKKLFTTYLDAKSIKAVNVDARAMQSAATQLTSPSPIMFVEAERQIYNLMKTDCYPRFLASSFYRDLLPEKPTIHLEPDFQKRSSPTVPEVVGRRMSIDSPDVHVRCTPTRKVQGRKSASICLSPNRSALRISQRSVCSQSVFLSESGPPRSHFHSPQSLSTTYGKCAGTPGLLCKHHHSSLDVRSEY</sequence>
<evidence type="ECO:0000313" key="5">
    <source>
        <dbReference type="Proteomes" id="UP000316759"/>
    </source>
</evidence>
<protein>
    <submittedName>
        <fullName evidence="4">Uncharacterized protein</fullName>
    </submittedName>
</protein>
<dbReference type="PROSITE" id="PS50106">
    <property type="entry name" value="PDZ"/>
    <property type="match status" value="1"/>
</dbReference>
<gene>
    <name evidence="4" type="ORF">FGIG_06692</name>
</gene>
<keyword evidence="1" id="KW-0343">GTPase activation</keyword>
<dbReference type="GO" id="GO:0005096">
    <property type="term" value="F:GTPase activator activity"/>
    <property type="evidence" value="ECO:0007669"/>
    <property type="project" value="UniProtKB-KW"/>
</dbReference>
<dbReference type="InterPro" id="IPR024066">
    <property type="entry name" value="RGS_subdom1/3"/>
</dbReference>
<dbReference type="PRINTS" id="PR01301">
    <property type="entry name" value="RGSPROTEIN"/>
</dbReference>
<dbReference type="SUPFAM" id="SSF50156">
    <property type="entry name" value="PDZ domain-like"/>
    <property type="match status" value="1"/>
</dbReference>
<dbReference type="AlphaFoldDB" id="A0A504YNE2"/>
<dbReference type="Gene3D" id="1.10.196.10">
    <property type="match status" value="2"/>
</dbReference>
<dbReference type="InterPro" id="IPR046995">
    <property type="entry name" value="RGS10/12/14-like"/>
</dbReference>
<dbReference type="GO" id="GO:0005737">
    <property type="term" value="C:cytoplasm"/>
    <property type="evidence" value="ECO:0007669"/>
    <property type="project" value="TreeGrafter"/>
</dbReference>
<dbReference type="InterPro" id="IPR044926">
    <property type="entry name" value="RGS_subdomain_2"/>
</dbReference>
<dbReference type="SMART" id="SM00315">
    <property type="entry name" value="RGS"/>
    <property type="match status" value="1"/>
</dbReference>
<dbReference type="InterPro" id="IPR016137">
    <property type="entry name" value="RGS"/>
</dbReference>
<dbReference type="InterPro" id="IPR036305">
    <property type="entry name" value="RGS_sf"/>
</dbReference>
<reference evidence="4 5" key="1">
    <citation type="submission" date="2019-04" db="EMBL/GenBank/DDBJ databases">
        <title>Annotation for the trematode Fasciola gigantica.</title>
        <authorList>
            <person name="Choi Y.-J."/>
        </authorList>
    </citation>
    <scope>NUCLEOTIDE SEQUENCE [LARGE SCALE GENOMIC DNA]</scope>
    <source>
        <strain evidence="4">Uganda_cow_1</strain>
    </source>
</reference>
<name>A0A504YNE2_FASGI</name>
<dbReference type="SUPFAM" id="SSF48097">
    <property type="entry name" value="Regulator of G-protein signaling, RGS"/>
    <property type="match status" value="1"/>
</dbReference>
<dbReference type="PANTHER" id="PTHR45945">
    <property type="entry name" value="REGULATOR OF G-PROTEIN SIGNALING LOCO"/>
    <property type="match status" value="1"/>
</dbReference>
<dbReference type="GO" id="GO:0005634">
    <property type="term" value="C:nucleus"/>
    <property type="evidence" value="ECO:0007669"/>
    <property type="project" value="TreeGrafter"/>
</dbReference>
<evidence type="ECO:0000259" key="3">
    <source>
        <dbReference type="PROSITE" id="PS50132"/>
    </source>
</evidence>
<dbReference type="PROSITE" id="PS50132">
    <property type="entry name" value="RGS"/>
    <property type="match status" value="1"/>
</dbReference>
<dbReference type="InterPro" id="IPR036034">
    <property type="entry name" value="PDZ_sf"/>
</dbReference>
<comment type="caution">
    <text evidence="4">The sequence shown here is derived from an EMBL/GenBank/DDBJ whole genome shotgun (WGS) entry which is preliminary data.</text>
</comment>
<dbReference type="STRING" id="46835.A0A504YNE2"/>
<keyword evidence="5" id="KW-1185">Reference proteome</keyword>
<dbReference type="OrthoDB" id="268594at2759"/>